<evidence type="ECO:0000313" key="1">
    <source>
        <dbReference type="EMBL" id="KAH8006658.1"/>
    </source>
</evidence>
<accession>A0ACB8FM50</accession>
<dbReference type="Proteomes" id="UP000827872">
    <property type="component" value="Linkage Group LG06"/>
</dbReference>
<name>A0ACB8FM50_9SAUR</name>
<gene>
    <name evidence="1" type="ORF">K3G42_010536</name>
</gene>
<organism evidence="1 2">
    <name type="scientific">Sphaerodactylus townsendi</name>
    <dbReference type="NCBI Taxonomy" id="933632"/>
    <lineage>
        <taxon>Eukaryota</taxon>
        <taxon>Metazoa</taxon>
        <taxon>Chordata</taxon>
        <taxon>Craniata</taxon>
        <taxon>Vertebrata</taxon>
        <taxon>Euteleostomi</taxon>
        <taxon>Lepidosauria</taxon>
        <taxon>Squamata</taxon>
        <taxon>Bifurcata</taxon>
        <taxon>Gekkota</taxon>
        <taxon>Sphaerodactylidae</taxon>
        <taxon>Sphaerodactylus</taxon>
    </lineage>
</organism>
<dbReference type="EMBL" id="CM037619">
    <property type="protein sequence ID" value="KAH8006658.1"/>
    <property type="molecule type" value="Genomic_DNA"/>
</dbReference>
<sequence length="400" mass="44400">MHQQRGNLNRQAQCQSAAPNLVLQGSSFPELGAVPKWHLSPPTGLSIWIGLTWKLEWSWLKYQNQDTPVEDPSLQFYLPQKPAYQKPVLQGIKRNKNDSTSLDKSSPWRPEYVKSIFLHKLITDGYRIAFVALLESFQVFNCIVIPVANKEYTSDPGFCSAPYGTSNGNAATPILTLFCPLSAHHFWTWSEEQHFGVLWGTSADISAPQGTSRSEARTGGGQNATSNVMMTCARVDDKKRVRPANQNRDLPSNGCNHCGTCAFGERCNSDPAFFREDFPKSKMMWGTTSLCSKAAESNARGVDALWPTTIGPHEMRGVERSVLILEPKQQFATWLKKKKKKQQLPKGTFGSEQAPGKLAGVVNTSLERTVLESFLELPVEFLSLKLGLEFVTVCKACSPA</sequence>
<keyword evidence="2" id="KW-1185">Reference proteome</keyword>
<proteinExistence type="predicted"/>
<reference evidence="1" key="1">
    <citation type="submission" date="2021-08" db="EMBL/GenBank/DDBJ databases">
        <title>The first chromosome-level gecko genome reveals the dynamic sex chromosomes of Neotropical dwarf geckos (Sphaerodactylidae: Sphaerodactylus).</title>
        <authorList>
            <person name="Pinto B.J."/>
            <person name="Keating S.E."/>
            <person name="Gamble T."/>
        </authorList>
    </citation>
    <scope>NUCLEOTIDE SEQUENCE</scope>
    <source>
        <strain evidence="1">TG3544</strain>
    </source>
</reference>
<evidence type="ECO:0000313" key="2">
    <source>
        <dbReference type="Proteomes" id="UP000827872"/>
    </source>
</evidence>
<comment type="caution">
    <text evidence="1">The sequence shown here is derived from an EMBL/GenBank/DDBJ whole genome shotgun (WGS) entry which is preliminary data.</text>
</comment>
<protein>
    <submittedName>
        <fullName evidence="1">Uncharacterized protein</fullName>
    </submittedName>
</protein>